<evidence type="ECO:0000256" key="26">
    <source>
        <dbReference type="SAM" id="SignalP"/>
    </source>
</evidence>
<keyword evidence="18" id="KW-1015">Disulfide bond</keyword>
<evidence type="ECO:0000256" key="10">
    <source>
        <dbReference type="ARBA" id="ARBA00022692"/>
    </source>
</evidence>
<evidence type="ECO:0000256" key="17">
    <source>
        <dbReference type="ARBA" id="ARBA00023136"/>
    </source>
</evidence>
<name>A0A0D9UW22_9ORYZ</name>
<dbReference type="SUPFAM" id="SSF56112">
    <property type="entry name" value="Protein kinase-like (PK-like)"/>
    <property type="match status" value="4"/>
</dbReference>
<proteinExistence type="inferred from homology"/>
<dbReference type="EnsemblPlants" id="LPERR01G00920.1">
    <property type="protein sequence ID" value="LPERR01G00920.1"/>
    <property type="gene ID" value="LPERR01G00920"/>
</dbReference>
<feature type="transmembrane region" description="Helical" evidence="25">
    <location>
        <begin position="1928"/>
        <end position="1952"/>
    </location>
</feature>
<dbReference type="InterPro" id="IPR017441">
    <property type="entry name" value="Protein_kinase_ATP_BS"/>
</dbReference>
<dbReference type="CDD" id="cd14066">
    <property type="entry name" value="STKc_IRAK"/>
    <property type="match status" value="3"/>
</dbReference>
<evidence type="ECO:0000256" key="1">
    <source>
        <dbReference type="ARBA" id="ARBA00004479"/>
    </source>
</evidence>
<dbReference type="GO" id="GO:0030246">
    <property type="term" value="F:carbohydrate binding"/>
    <property type="evidence" value="ECO:0007669"/>
    <property type="project" value="UniProtKB-KW"/>
</dbReference>
<dbReference type="Proteomes" id="UP000032180">
    <property type="component" value="Chromosome 1"/>
</dbReference>
<keyword evidence="14" id="KW-0418">Kinase</keyword>
<keyword evidence="4" id="KW-0723">Serine/threonine-protein kinase</keyword>
<protein>
    <recommendedName>
        <fullName evidence="3">non-specific serine/threonine protein kinase</fullName>
        <ecNumber evidence="3">2.7.11.1</ecNumber>
    </recommendedName>
</protein>
<feature type="domain" description="Protein kinase" evidence="27">
    <location>
        <begin position="1991"/>
        <end position="2276"/>
    </location>
</feature>
<dbReference type="Gene3D" id="3.30.200.20">
    <property type="entry name" value="Phosphorylase Kinase, domain 1"/>
    <property type="match status" value="4"/>
</dbReference>
<evidence type="ECO:0000256" key="19">
    <source>
        <dbReference type="ARBA" id="ARBA00023170"/>
    </source>
</evidence>
<evidence type="ECO:0000256" key="12">
    <source>
        <dbReference type="ARBA" id="ARBA00022734"/>
    </source>
</evidence>
<evidence type="ECO:0000256" key="5">
    <source>
        <dbReference type="ARBA" id="ARBA00022529"/>
    </source>
</evidence>
<dbReference type="FunFam" id="1.10.510.10:FF:000248">
    <property type="entry name" value="S-receptor-like kinase 5"/>
    <property type="match status" value="3"/>
</dbReference>
<keyword evidence="12" id="KW-0430">Lectin</keyword>
<dbReference type="FunFam" id="1.10.510.10:FF:000590">
    <property type="entry name" value="PR5-like receptor kinase"/>
    <property type="match status" value="1"/>
</dbReference>
<dbReference type="PROSITE" id="PS51367">
    <property type="entry name" value="THAUMATIN_2"/>
    <property type="match status" value="3"/>
</dbReference>
<feature type="region of interest" description="Disordered" evidence="24">
    <location>
        <begin position="743"/>
        <end position="765"/>
    </location>
</feature>
<dbReference type="PROSITE" id="PS00316">
    <property type="entry name" value="THAUMATIN_1"/>
    <property type="match status" value="2"/>
</dbReference>
<dbReference type="InterPro" id="IPR001938">
    <property type="entry name" value="Thaumatin"/>
</dbReference>
<sequence length="2284" mass="254431">MSKAIATALLFLINHGVSMAMASAWEDEDFTKNCPLSQCSDGGPEIRFPHRLESSSSSSACGTSCGSLACSGKDTILHHPFLGPCKVAAIDYKKAVFQIIPLVESLSPCPLQKIIIEDLPEPDYRYSRCSLYDAQPGKIVRCSKVLTPSTSWTGVYDGNIADRAVVGPISCLGDPSHFSYLVDAQEDIYSLPLDCKAISKGIVPISGTANADSPTFKERAERIINFAEMTVSWFGGEIPYNCMQCEQQGRRCAFSSQMNQTFCMRDKTQGSRVKVIAATTSAGALIVVSLVLAIALYLFLKSRYSEEVHLKVEMFLRTYGTSKPTRYTFSEVKKIARHFKEKVGQGGFGTVYKGMLPNGVPVAVKMLENPTGDGGEFINEVATIGKIHHANIIRLLGFCSEGTRRALIYEFMPNESLEKYIFLHNPNTQAPLSPNKMLDIALGIARGMEYLHQGCNQRILHFDIKPRNILLDYNFNPKISDFGLAKLCARDQSIFNLTKARGTMGYIAPELYSRNFGDISYKSDVYSFGMLVLEMVSGRRIWDPSTENQNEVYFPEWIYEKVIGEQDFVLSREMTEEEKLTVRQLALVALWCIQWNPRNRPSMTKVVNMITGKLENMQVPPKLFVSNSPDFFDISIINGFNLPMAFLPDNKGSSGCSKGPQCAANITSKCPTELKTAGGCKSQCSIATGRGDCQRTNTSELFEKMCPDVFVNTNGILKTYSCPSGTNYEVVFCPPVNLTPVPAASPQPAAASPSPHSPPEVFGHTSMKSSRAQKHWVMEEDQEEEFGELQGTPIRFTFQQLNVATEQFRDKLGEGGFGSVFQGKFGEERIAVKRLDRTGQGKREFSAEVQTIGSIHHIHLVRLIGFCAEKSHRLLVYEYMPKGSLEKWIYHQQGNNTPLDWPTRRKIIIHVAKGLAYLHEECMKKIAHLDVKPQNILLDDNFNAKLSDFGLCKLIDRDKSHVITRMRGTPGYLAPEWLTSQITEKADIYSFGVVVMEISSGRKNLDTARSEESIHLITLLEEKVKNNQLVDLIDKHNNDMQVHKQEVVQMMKLAMWCLQVDGRRRPQMSEVVKVLEGNMDAETNIDHFFVATNPANFGVGENEGASEPYLASDNPRSPRTEMAEGRSTTARCTHHLLLLVPLLLVAANTNHAATLNITNRCSFTVWPAAMPVGGGTRLDPGKSWTLDVPTGTALGRVWARTGCSFKSNGTGSCQTGDCGGVLSCKSSGNPPYTLAEFSINQINRQDFFDISLTDGFNVPMDFVPVPESPCRKGPRCRANITSQCPRELEAPGGCNTSVIGSISALTIFITCITIKRRKRRYQEMQDEEQEFEDLALQGMPRRFTFQQLQEATHQFRDKLGEGGFGSVFMGQIADERLAIKRLDRSGQGMREFLAEVQTIGSIHHINLVRLIGFCVEKSQRLLVYEYMPKGSLDRWIYHQQGSHAPALDWRTRYKIITEVAKGLSYLHEECTKRIAHLDVKPQNILLDDNFNAKLSDFGLCKLIDRDTSQVITRMRGTPGYLAPEWLTSQITEKADVYSFGIVVMEIISGRKNLDSSRSEQSIHLITLLQEKVKSDQLVDLIDKHSNDMQVHKQEVLEMMQLAMWCLQIDCKRRPQMSDVVKVLEGAISIDTEIDHDFVTTNPISFDVAGISQRQSNHNTNMAARGTMTPCTHHLLFLLLLIAANTNHAATLNITNLCSFTVWPAAVPVGGGMRLDAGMSWALDVPAGTASGIVWARTGCSFNANGNGSCQTGDCGGVLSCMNKGNPPMTLAEFSFNQSNRQDFFDISLLQGFNVPMDFLPVPEQIQGAAACSKGAHCSENVTSQCPRELKVPGGCNSACNVFKQDKYCCTGNGTNACEPTTYSLSLVRMCPDAYSYSRDDSSSTQFTCPSGTNYQIIFCPPDLTSPSPILPPVGRSGMESSSKRGGRFVAAITASVIGSTLVLTIVIAYIIIKRRIQRHREMQEEEQEFDAIPLQGMPRRFTFQQLQEATAQFRDKLGEGGFGSVFIGQIGGERVAVKRLDQSGQGMREFLAEVQTIGSIHHINLVRLIGFCAEKSRRLLVYEHMPKGSLDRWVYHQQGNHGSPLHWPTRYKIITQVAKGLSYLHEECTKKIAHLDVKPQNILLDDNFNAKLSDFGLCKLIDRDKSQVITRMRGTPGYLAPEWLTSHITEKADVYSFGIVVMEIISGRKNLDTSRSEQSIHLITLLQEKAKSDQLADMIDKHSNDMPVYEQEVIEMMKLAMWCLQIDCKRRPQMSEVVKVLEGTTSIDTDIDHEFVTTNPHHPV</sequence>
<feature type="chain" id="PRO_5002347173" description="non-specific serine/threonine protein kinase" evidence="26">
    <location>
        <begin position="21"/>
        <end position="2284"/>
    </location>
</feature>
<reference evidence="29" key="2">
    <citation type="submission" date="2013-12" db="EMBL/GenBank/DDBJ databases">
        <authorList>
            <person name="Yu Y."/>
            <person name="Lee S."/>
            <person name="de Baynast K."/>
            <person name="Wissotski M."/>
            <person name="Liu L."/>
            <person name="Talag J."/>
            <person name="Goicoechea J."/>
            <person name="Angelova A."/>
            <person name="Jetty R."/>
            <person name="Kudrna D."/>
            <person name="Golser W."/>
            <person name="Rivera L."/>
            <person name="Zhang J."/>
            <person name="Wing R."/>
        </authorList>
    </citation>
    <scope>NUCLEOTIDE SEQUENCE</scope>
</reference>
<reference evidence="28" key="3">
    <citation type="submission" date="2015-04" db="UniProtKB">
        <authorList>
            <consortium name="EnsemblPlants"/>
        </authorList>
    </citation>
    <scope>IDENTIFICATION</scope>
</reference>
<evidence type="ECO:0000256" key="24">
    <source>
        <dbReference type="SAM" id="MobiDB-lite"/>
    </source>
</evidence>
<comment type="catalytic activity">
    <reaction evidence="22">
        <text>L-seryl-[protein] + ATP = O-phospho-L-seryl-[protein] + ADP + H(+)</text>
        <dbReference type="Rhea" id="RHEA:17989"/>
        <dbReference type="Rhea" id="RHEA-COMP:9863"/>
        <dbReference type="Rhea" id="RHEA-COMP:11604"/>
        <dbReference type="ChEBI" id="CHEBI:15378"/>
        <dbReference type="ChEBI" id="CHEBI:29999"/>
        <dbReference type="ChEBI" id="CHEBI:30616"/>
        <dbReference type="ChEBI" id="CHEBI:83421"/>
        <dbReference type="ChEBI" id="CHEBI:456216"/>
        <dbReference type="EC" id="2.7.11.1"/>
    </reaction>
</comment>
<dbReference type="eggNOG" id="KOG1187">
    <property type="taxonomic scope" value="Eukaryota"/>
</dbReference>
<dbReference type="SUPFAM" id="SSF49870">
    <property type="entry name" value="Osmotin, thaumatin-like protein"/>
    <property type="match status" value="3"/>
</dbReference>
<feature type="binding site" evidence="23">
    <location>
        <position position="833"/>
    </location>
    <ligand>
        <name>ATP</name>
        <dbReference type="ChEBI" id="CHEBI:30616"/>
    </ligand>
</feature>
<keyword evidence="5" id="KW-0929">Antimicrobial</keyword>
<evidence type="ECO:0000256" key="13">
    <source>
        <dbReference type="ARBA" id="ARBA00022741"/>
    </source>
</evidence>
<evidence type="ECO:0000256" key="21">
    <source>
        <dbReference type="ARBA" id="ARBA00047899"/>
    </source>
</evidence>
<keyword evidence="13 23" id="KW-0547">Nucleotide-binding</keyword>
<evidence type="ECO:0000256" key="15">
    <source>
        <dbReference type="ARBA" id="ARBA00022840"/>
    </source>
</evidence>
<dbReference type="Gramene" id="LPERR01G00920.1">
    <property type="protein sequence ID" value="LPERR01G00920.1"/>
    <property type="gene ID" value="LPERR01G00920"/>
</dbReference>
<dbReference type="FunFam" id="3.30.200.20:FF:000059">
    <property type="entry name" value="S-receptor-like serine/threonine-protein kinase"/>
    <property type="match status" value="1"/>
</dbReference>
<keyword evidence="11 26" id="KW-0732">Signal</keyword>
<comment type="catalytic activity">
    <reaction evidence="21">
        <text>L-threonyl-[protein] + ATP = O-phospho-L-threonyl-[protein] + ADP + H(+)</text>
        <dbReference type="Rhea" id="RHEA:46608"/>
        <dbReference type="Rhea" id="RHEA-COMP:11060"/>
        <dbReference type="Rhea" id="RHEA-COMP:11605"/>
        <dbReference type="ChEBI" id="CHEBI:15378"/>
        <dbReference type="ChEBI" id="CHEBI:30013"/>
        <dbReference type="ChEBI" id="CHEBI:30616"/>
        <dbReference type="ChEBI" id="CHEBI:61977"/>
        <dbReference type="ChEBI" id="CHEBI:456216"/>
        <dbReference type="EC" id="2.7.11.1"/>
    </reaction>
</comment>
<dbReference type="PROSITE" id="PS00108">
    <property type="entry name" value="PROTEIN_KINASE_ST"/>
    <property type="match status" value="4"/>
</dbReference>
<keyword evidence="19" id="KW-0675">Receptor</keyword>
<keyword evidence="29" id="KW-1185">Reference proteome</keyword>
<organism evidence="28 29">
    <name type="scientific">Leersia perrieri</name>
    <dbReference type="NCBI Taxonomy" id="77586"/>
    <lineage>
        <taxon>Eukaryota</taxon>
        <taxon>Viridiplantae</taxon>
        <taxon>Streptophyta</taxon>
        <taxon>Embryophyta</taxon>
        <taxon>Tracheophyta</taxon>
        <taxon>Spermatophyta</taxon>
        <taxon>Magnoliopsida</taxon>
        <taxon>Liliopsida</taxon>
        <taxon>Poales</taxon>
        <taxon>Poaceae</taxon>
        <taxon>BOP clade</taxon>
        <taxon>Oryzoideae</taxon>
        <taxon>Oryzeae</taxon>
        <taxon>Oryzinae</taxon>
        <taxon>Leersia</taxon>
    </lineage>
</organism>
<dbReference type="Pfam" id="PF00314">
    <property type="entry name" value="Thaumatin"/>
    <property type="match status" value="3"/>
</dbReference>
<dbReference type="GO" id="GO:0016020">
    <property type="term" value="C:membrane"/>
    <property type="evidence" value="ECO:0007669"/>
    <property type="project" value="UniProtKB-SubCell"/>
</dbReference>
<evidence type="ECO:0000256" key="18">
    <source>
        <dbReference type="ARBA" id="ARBA00023157"/>
    </source>
</evidence>
<feature type="domain" description="Protein kinase" evidence="27">
    <location>
        <begin position="1353"/>
        <end position="1638"/>
    </location>
</feature>
<evidence type="ECO:0000256" key="6">
    <source>
        <dbReference type="ARBA" id="ARBA00022536"/>
    </source>
</evidence>
<dbReference type="InterPro" id="IPR037176">
    <property type="entry name" value="Osmotin/thaumatin-like_sf"/>
</dbReference>
<feature type="signal peptide" evidence="26">
    <location>
        <begin position="1"/>
        <end position="20"/>
    </location>
</feature>
<feature type="compositionally biased region" description="Low complexity" evidence="24">
    <location>
        <begin position="743"/>
        <end position="754"/>
    </location>
</feature>
<dbReference type="EC" id="2.7.11.1" evidence="3"/>
<dbReference type="PRINTS" id="PR00347">
    <property type="entry name" value="THAUMATIN"/>
</dbReference>
<keyword evidence="15 23" id="KW-0067">ATP-binding</keyword>
<evidence type="ECO:0000256" key="11">
    <source>
        <dbReference type="ARBA" id="ARBA00022729"/>
    </source>
</evidence>
<dbReference type="Gene3D" id="1.10.510.10">
    <property type="entry name" value="Transferase(Phosphotransferase) domain 1"/>
    <property type="match status" value="4"/>
</dbReference>
<dbReference type="HOGENOM" id="CLU_230325_0_0_1"/>
<dbReference type="STRING" id="77586.A0A0D9UW22"/>
<feature type="transmembrane region" description="Helical" evidence="25">
    <location>
        <begin position="275"/>
        <end position="300"/>
    </location>
</feature>
<dbReference type="GO" id="GO:0031640">
    <property type="term" value="P:killing of cells of another organism"/>
    <property type="evidence" value="ECO:0007669"/>
    <property type="project" value="UniProtKB-KW"/>
</dbReference>
<accession>A0A0D9UW22</accession>
<evidence type="ECO:0000259" key="27">
    <source>
        <dbReference type="PROSITE" id="PS50011"/>
    </source>
</evidence>
<keyword evidence="6" id="KW-0245">EGF-like domain</keyword>
<keyword evidence="8" id="KW-0295">Fungicide</keyword>
<evidence type="ECO:0000256" key="22">
    <source>
        <dbReference type="ARBA" id="ARBA00048679"/>
    </source>
</evidence>
<evidence type="ECO:0000256" key="25">
    <source>
        <dbReference type="SAM" id="Phobius"/>
    </source>
</evidence>
<dbReference type="GO" id="GO:0050832">
    <property type="term" value="P:defense response to fungus"/>
    <property type="evidence" value="ECO:0007669"/>
    <property type="project" value="UniProtKB-KW"/>
</dbReference>
<feature type="binding site" evidence="23">
    <location>
        <position position="365"/>
    </location>
    <ligand>
        <name>ATP</name>
        <dbReference type="ChEBI" id="CHEBI:30616"/>
    </ligand>
</feature>
<evidence type="ECO:0000256" key="2">
    <source>
        <dbReference type="ARBA" id="ARBA00010607"/>
    </source>
</evidence>
<dbReference type="Pfam" id="PF00069">
    <property type="entry name" value="Pkinase"/>
    <property type="match status" value="4"/>
</dbReference>
<dbReference type="Gene3D" id="2.60.110.10">
    <property type="entry name" value="Thaumatin"/>
    <property type="match status" value="3"/>
</dbReference>
<keyword evidence="16 25" id="KW-1133">Transmembrane helix</keyword>
<evidence type="ECO:0000256" key="20">
    <source>
        <dbReference type="ARBA" id="ARBA00023180"/>
    </source>
</evidence>
<feature type="domain" description="Protein kinase" evidence="27">
    <location>
        <begin position="806"/>
        <end position="1090"/>
    </location>
</feature>
<keyword evidence="17 25" id="KW-0472">Membrane</keyword>
<dbReference type="PANTHER" id="PTHR47976">
    <property type="entry name" value="G-TYPE LECTIN S-RECEPTOR-LIKE SERINE/THREONINE-PROTEIN KINASE SD2-5"/>
    <property type="match status" value="1"/>
</dbReference>
<dbReference type="InterPro" id="IPR017949">
    <property type="entry name" value="Thaumatin_CS"/>
</dbReference>
<evidence type="ECO:0000256" key="9">
    <source>
        <dbReference type="ARBA" id="ARBA00022679"/>
    </source>
</evidence>
<dbReference type="PROSITE" id="PS00107">
    <property type="entry name" value="PROTEIN_KINASE_ATP"/>
    <property type="match status" value="4"/>
</dbReference>
<evidence type="ECO:0000256" key="14">
    <source>
        <dbReference type="ARBA" id="ARBA00022777"/>
    </source>
</evidence>
<evidence type="ECO:0000256" key="4">
    <source>
        <dbReference type="ARBA" id="ARBA00022527"/>
    </source>
</evidence>
<keyword evidence="20" id="KW-0325">Glycoprotein</keyword>
<evidence type="ECO:0000313" key="28">
    <source>
        <dbReference type="EnsemblPlants" id="LPERR01G00920.1"/>
    </source>
</evidence>
<comment type="subcellular location">
    <subcellularLocation>
        <location evidence="1">Membrane</location>
        <topology evidence="1">Single-pass type I membrane protein</topology>
    </subcellularLocation>
</comment>
<dbReference type="GO" id="GO:0005524">
    <property type="term" value="F:ATP binding"/>
    <property type="evidence" value="ECO:0007669"/>
    <property type="project" value="UniProtKB-UniRule"/>
</dbReference>
<dbReference type="InterPro" id="IPR011009">
    <property type="entry name" value="Kinase-like_dom_sf"/>
</dbReference>
<evidence type="ECO:0000256" key="8">
    <source>
        <dbReference type="ARBA" id="ARBA00022577"/>
    </source>
</evidence>
<keyword evidence="7" id="KW-0597">Phosphoprotein</keyword>
<feature type="domain" description="Protein kinase" evidence="27">
    <location>
        <begin position="337"/>
        <end position="614"/>
    </location>
</feature>
<dbReference type="GO" id="GO:0004674">
    <property type="term" value="F:protein serine/threonine kinase activity"/>
    <property type="evidence" value="ECO:0007669"/>
    <property type="project" value="UniProtKB-KW"/>
</dbReference>
<keyword evidence="10 25" id="KW-0812">Transmembrane</keyword>
<feature type="binding site" evidence="23">
    <location>
        <position position="1380"/>
    </location>
    <ligand>
        <name>ATP</name>
        <dbReference type="ChEBI" id="CHEBI:30616"/>
    </ligand>
</feature>
<dbReference type="SMART" id="SM00205">
    <property type="entry name" value="THN"/>
    <property type="match status" value="2"/>
</dbReference>
<dbReference type="InterPro" id="IPR051343">
    <property type="entry name" value="G-type_lectin_kinases/EP1-like"/>
</dbReference>
<comment type="similarity">
    <text evidence="2">Belongs to the thaumatin family.</text>
</comment>
<dbReference type="PANTHER" id="PTHR47976:SF9">
    <property type="entry name" value="OS01G0113650 PROTEIN"/>
    <property type="match status" value="1"/>
</dbReference>
<evidence type="ECO:0000256" key="3">
    <source>
        <dbReference type="ARBA" id="ARBA00012513"/>
    </source>
</evidence>
<evidence type="ECO:0000256" key="23">
    <source>
        <dbReference type="PROSITE-ProRule" id="PRU10141"/>
    </source>
</evidence>
<dbReference type="PROSITE" id="PS50011">
    <property type="entry name" value="PROTEIN_KINASE_DOM"/>
    <property type="match status" value="4"/>
</dbReference>
<dbReference type="SMART" id="SM00220">
    <property type="entry name" value="S_TKc"/>
    <property type="match status" value="4"/>
</dbReference>
<evidence type="ECO:0000313" key="29">
    <source>
        <dbReference type="Proteomes" id="UP000032180"/>
    </source>
</evidence>
<dbReference type="InterPro" id="IPR000719">
    <property type="entry name" value="Prot_kinase_dom"/>
</dbReference>
<evidence type="ECO:0000256" key="16">
    <source>
        <dbReference type="ARBA" id="ARBA00022989"/>
    </source>
</evidence>
<feature type="binding site" evidence="23">
    <location>
        <position position="2018"/>
    </location>
    <ligand>
        <name>ATP</name>
        <dbReference type="ChEBI" id="CHEBI:30616"/>
    </ligand>
</feature>
<dbReference type="CDD" id="cd09217">
    <property type="entry name" value="TLP-P"/>
    <property type="match status" value="2"/>
</dbReference>
<reference evidence="28 29" key="1">
    <citation type="submission" date="2012-08" db="EMBL/GenBank/DDBJ databases">
        <title>Oryza genome evolution.</title>
        <authorList>
            <person name="Wing R.A."/>
        </authorList>
    </citation>
    <scope>NUCLEOTIDE SEQUENCE</scope>
</reference>
<dbReference type="InterPro" id="IPR008271">
    <property type="entry name" value="Ser/Thr_kinase_AS"/>
</dbReference>
<keyword evidence="9" id="KW-0808">Transferase</keyword>
<dbReference type="FunFam" id="2.60.110.10:FF:000003">
    <property type="entry name" value="Thaumatin I"/>
    <property type="match status" value="1"/>
</dbReference>
<dbReference type="FunFam" id="3.30.200.20:FF:000178">
    <property type="entry name" value="serine/threonine-protein kinase PBS1-like"/>
    <property type="match status" value="3"/>
</dbReference>
<evidence type="ECO:0000256" key="7">
    <source>
        <dbReference type="ARBA" id="ARBA00022553"/>
    </source>
</evidence>